<dbReference type="EMBL" id="AGNK02006079">
    <property type="status" value="NOT_ANNOTATED_CDS"/>
    <property type="molecule type" value="Genomic_DNA"/>
</dbReference>
<dbReference type="HOGENOM" id="CLU_070437_0_0_1"/>
<evidence type="ECO:0000313" key="3">
    <source>
        <dbReference type="Proteomes" id="UP000004995"/>
    </source>
</evidence>
<protein>
    <recommendedName>
        <fullName evidence="4">B box-type domain-containing protein</fullName>
    </recommendedName>
</protein>
<keyword evidence="3" id="KW-1185">Reference proteome</keyword>
<dbReference type="EnsemblPlants" id="KQK91873">
    <property type="protein sequence ID" value="KQK91873"/>
    <property type="gene ID" value="SETIT_038595mg"/>
</dbReference>
<dbReference type="AlphaFoldDB" id="K4AI86"/>
<dbReference type="Gramene" id="KQK91873">
    <property type="protein sequence ID" value="KQK91873"/>
    <property type="gene ID" value="SETIT_038595mg"/>
</dbReference>
<dbReference type="Pfam" id="PF04640">
    <property type="entry name" value="PLATZ"/>
    <property type="match status" value="1"/>
</dbReference>
<sequence>EKGGMAEGQKNARTAGGCAGTGCGGGVGGGGKPAWVDVLVRTKFWKTCEAHKGVARGEGCVFCLDCYEVTCPRCGHGDKPGHRAIKIRRYNLRSVVLAADLQDLGIDVPKIQQFILNSQNILYLRPVKRSKKFRPRSGAHVSPDDFSGPEAEERMRNLHKNMKSPASEHGNEPRALDNLPGTSEVAPVANLGHVENNTFRRRLRKQGVPNRAPFF</sequence>
<reference evidence="3" key="1">
    <citation type="journal article" date="2012" name="Nat. Biotechnol.">
        <title>Reference genome sequence of the model plant Setaria.</title>
        <authorList>
            <person name="Bennetzen J.L."/>
            <person name="Schmutz J."/>
            <person name="Wang H."/>
            <person name="Percifield R."/>
            <person name="Hawkins J."/>
            <person name="Pontaroli A.C."/>
            <person name="Estep M."/>
            <person name="Feng L."/>
            <person name="Vaughn J.N."/>
            <person name="Grimwood J."/>
            <person name="Jenkins J."/>
            <person name="Barry K."/>
            <person name="Lindquist E."/>
            <person name="Hellsten U."/>
            <person name="Deshpande S."/>
            <person name="Wang X."/>
            <person name="Wu X."/>
            <person name="Mitros T."/>
            <person name="Triplett J."/>
            <person name="Yang X."/>
            <person name="Ye C.Y."/>
            <person name="Mauro-Herrera M."/>
            <person name="Wang L."/>
            <person name="Li P."/>
            <person name="Sharma M."/>
            <person name="Sharma R."/>
            <person name="Ronald P.C."/>
            <person name="Panaud O."/>
            <person name="Kellogg E.A."/>
            <person name="Brutnell T.P."/>
            <person name="Doust A.N."/>
            <person name="Tuskan G.A."/>
            <person name="Rokhsar D."/>
            <person name="Devos K.M."/>
        </authorList>
    </citation>
    <scope>NUCLEOTIDE SEQUENCE [LARGE SCALE GENOMIC DNA]</scope>
    <source>
        <strain evidence="3">cv. Yugu1</strain>
    </source>
</reference>
<feature type="region of interest" description="Disordered" evidence="1">
    <location>
        <begin position="162"/>
        <end position="184"/>
    </location>
</feature>
<organism evidence="2 3">
    <name type="scientific">Setaria italica</name>
    <name type="common">Foxtail millet</name>
    <name type="synonym">Panicum italicum</name>
    <dbReference type="NCBI Taxonomy" id="4555"/>
    <lineage>
        <taxon>Eukaryota</taxon>
        <taxon>Viridiplantae</taxon>
        <taxon>Streptophyta</taxon>
        <taxon>Embryophyta</taxon>
        <taxon>Tracheophyta</taxon>
        <taxon>Spermatophyta</taxon>
        <taxon>Magnoliopsida</taxon>
        <taxon>Liliopsida</taxon>
        <taxon>Poales</taxon>
        <taxon>Poaceae</taxon>
        <taxon>PACMAD clade</taxon>
        <taxon>Panicoideae</taxon>
        <taxon>Panicodae</taxon>
        <taxon>Paniceae</taxon>
        <taxon>Cenchrinae</taxon>
        <taxon>Setaria</taxon>
    </lineage>
</organism>
<accession>K4AI86</accession>
<dbReference type="PANTHER" id="PTHR31065:SF1">
    <property type="entry name" value="OS09G0116050 PROTEIN"/>
    <property type="match status" value="1"/>
</dbReference>
<dbReference type="eggNOG" id="ENOG502R7WQ">
    <property type="taxonomic scope" value="Eukaryota"/>
</dbReference>
<evidence type="ECO:0000256" key="1">
    <source>
        <dbReference type="SAM" id="MobiDB-lite"/>
    </source>
</evidence>
<dbReference type="InParanoid" id="K4AI86"/>
<dbReference type="STRING" id="4555.K4AI86"/>
<dbReference type="InterPro" id="IPR006734">
    <property type="entry name" value="PLATZ"/>
</dbReference>
<evidence type="ECO:0008006" key="4">
    <source>
        <dbReference type="Google" id="ProtNLM"/>
    </source>
</evidence>
<dbReference type="PANTHER" id="PTHR31065">
    <property type="entry name" value="PLATZ TRANSCRIPTION FACTOR FAMILY PROTEIN"/>
    <property type="match status" value="1"/>
</dbReference>
<reference evidence="2" key="2">
    <citation type="submission" date="2018-08" db="UniProtKB">
        <authorList>
            <consortium name="EnsemblPlants"/>
        </authorList>
    </citation>
    <scope>IDENTIFICATION</scope>
    <source>
        <strain evidence="2">Yugu1</strain>
    </source>
</reference>
<dbReference type="OMA" id="INSARVX"/>
<evidence type="ECO:0000313" key="2">
    <source>
        <dbReference type="EnsemblPlants" id="KQK91873"/>
    </source>
</evidence>
<proteinExistence type="predicted"/>
<dbReference type="Proteomes" id="UP000004995">
    <property type="component" value="Unassembled WGS sequence"/>
</dbReference>
<name>K4AI86_SETIT</name>